<dbReference type="PANTHER" id="PTHR45947">
    <property type="entry name" value="SULFOQUINOVOSYL TRANSFERASE SQD2"/>
    <property type="match status" value="1"/>
</dbReference>
<dbReference type="Proteomes" id="UP000182110">
    <property type="component" value="Unassembled WGS sequence"/>
</dbReference>
<keyword evidence="1" id="KW-1133">Transmembrane helix</keyword>
<feature type="domain" description="Glycosyl transferase family 1" evidence="2">
    <location>
        <begin position="216"/>
        <end position="377"/>
    </location>
</feature>
<evidence type="ECO:0000256" key="1">
    <source>
        <dbReference type="SAM" id="Phobius"/>
    </source>
</evidence>
<dbReference type="EMBL" id="CCXW01000001">
    <property type="protein sequence ID" value="CEG33815.1"/>
    <property type="molecule type" value="Genomic_DNA"/>
</dbReference>
<dbReference type="SUPFAM" id="SSF53756">
    <property type="entry name" value="UDP-Glycosyltransferase/glycogen phosphorylase"/>
    <property type="match status" value="1"/>
</dbReference>
<protein>
    <submittedName>
        <fullName evidence="4">Glycosyl transferase group 1 protein</fullName>
    </submittedName>
</protein>
<comment type="caution">
    <text evidence="4">The sequence shown here is derived from an EMBL/GenBank/DDBJ whole genome shotgun (WGS) entry which is preliminary data.</text>
</comment>
<keyword evidence="5" id="KW-1185">Reference proteome</keyword>
<dbReference type="InterPro" id="IPR001296">
    <property type="entry name" value="Glyco_trans_1"/>
</dbReference>
<gene>
    <name evidence="4" type="ORF">BN1180_03996</name>
</gene>
<feature type="domain" description="Glycosyltransferase subfamily 4-like N-terminal" evidence="3">
    <location>
        <begin position="19"/>
        <end position="204"/>
    </location>
</feature>
<dbReference type="RefSeq" id="WP_072273269.1">
    <property type="nucleotide sequence ID" value="NZ_CCXW01000001.1"/>
</dbReference>
<dbReference type="GO" id="GO:0016758">
    <property type="term" value="F:hexosyltransferase activity"/>
    <property type="evidence" value="ECO:0007669"/>
    <property type="project" value="TreeGrafter"/>
</dbReference>
<dbReference type="PANTHER" id="PTHR45947:SF3">
    <property type="entry name" value="SULFOQUINOVOSYL TRANSFERASE SQD2"/>
    <property type="match status" value="1"/>
</dbReference>
<keyword evidence="1" id="KW-0812">Transmembrane</keyword>
<proteinExistence type="predicted"/>
<dbReference type="InterPro" id="IPR028098">
    <property type="entry name" value="Glyco_trans_4-like_N"/>
</dbReference>
<evidence type="ECO:0000313" key="4">
    <source>
        <dbReference type="EMBL" id="CEG33815.1"/>
    </source>
</evidence>
<feature type="transmembrane region" description="Helical" evidence="1">
    <location>
        <begin position="109"/>
        <end position="128"/>
    </location>
</feature>
<evidence type="ECO:0000259" key="3">
    <source>
        <dbReference type="Pfam" id="PF13579"/>
    </source>
</evidence>
<dbReference type="AlphaFoldDB" id="A0AAN2PLH3"/>
<dbReference type="CDD" id="cd03794">
    <property type="entry name" value="GT4_WbuB-like"/>
    <property type="match status" value="1"/>
</dbReference>
<dbReference type="Pfam" id="PF13579">
    <property type="entry name" value="Glyco_trans_4_4"/>
    <property type="match status" value="1"/>
</dbReference>
<organism evidence="4 5">
    <name type="scientific">Peribacillus simplex</name>
    <dbReference type="NCBI Taxonomy" id="1478"/>
    <lineage>
        <taxon>Bacteria</taxon>
        <taxon>Bacillati</taxon>
        <taxon>Bacillota</taxon>
        <taxon>Bacilli</taxon>
        <taxon>Bacillales</taxon>
        <taxon>Bacillaceae</taxon>
        <taxon>Peribacillus</taxon>
    </lineage>
</organism>
<reference evidence="4 5" key="1">
    <citation type="journal article" date="2014" name="Genome Announc.">
        <title>Genome Sequence of Bacillus simplex Strain P558, Isolated from a Human Fecal Sample.</title>
        <authorList>
            <person name="Croce O."/>
            <person name="Hugon P."/>
            <person name="Lagier J.C."/>
            <person name="Bibi F."/>
            <person name="Robert C."/>
            <person name="Azhar E.I."/>
            <person name="Raoult D."/>
            <person name="Fournier P.E."/>
        </authorList>
    </citation>
    <scope>NUCLEOTIDE SEQUENCE [LARGE SCALE GENOMIC DNA]</scope>
    <source>
        <strain evidence="4 5">P558</strain>
    </source>
</reference>
<dbReference type="InterPro" id="IPR050194">
    <property type="entry name" value="Glycosyltransferase_grp1"/>
</dbReference>
<keyword evidence="1" id="KW-0472">Membrane</keyword>
<evidence type="ECO:0000313" key="5">
    <source>
        <dbReference type="Proteomes" id="UP000182110"/>
    </source>
</evidence>
<sequence length="418" mass="48461">MKKKVLVISQNFYPELGSAGNRIKNIYKLLREENYDVRVLTTEPTYPNRNIYEDEQFWDDDSLNREEHDIKRIKVWNRKYSRSIINRLFYYLEIAFKMLFHILQDRNKYDVIFVTSPPIFIAFAGLFAKYRFRSRLILDIRDLWPETLKGVGVFNFPTILSFFSKLEKLLYIKADHIVVNSQRFIDYIAYTRGIPIDKIKFLPNSARKKELALTQAGEGEFTVIYAGNIGLAQDVKTLMDLARQLNEYSINLTVMGYGFNRLAFIDYIKENNLTNVRFVKPSTRKECLDVISSHHVGIVTLNDKKVFETVLPGKIVDYMTCGIPIVASVSGYSKEVIEKHEVGFVSESHNATNMIKHILTLSMDSEVRAKFSQNALKYVGQHFLWEKNIHILISLIENSDSLYQVSKGKDSIEKVDGV</sequence>
<evidence type="ECO:0000259" key="2">
    <source>
        <dbReference type="Pfam" id="PF00534"/>
    </source>
</evidence>
<name>A0AAN2PLH3_9BACI</name>
<accession>A0AAN2PLH3</accession>
<keyword evidence="4" id="KW-0808">Transferase</keyword>
<dbReference type="Pfam" id="PF00534">
    <property type="entry name" value="Glycos_transf_1"/>
    <property type="match status" value="1"/>
</dbReference>
<dbReference type="Gene3D" id="3.40.50.2000">
    <property type="entry name" value="Glycogen Phosphorylase B"/>
    <property type="match status" value="2"/>
</dbReference>